<dbReference type="Gene3D" id="3.30.1330.50">
    <property type="entry name" value="2-C-methyl-D-erythritol 2,4-cyclodiphosphate synthase"/>
    <property type="match status" value="1"/>
</dbReference>
<feature type="binding site" evidence="11">
    <location>
        <position position="234"/>
    </location>
    <ligand>
        <name>a divalent metal cation</name>
        <dbReference type="ChEBI" id="CHEBI:60240"/>
    </ligand>
</feature>
<organism evidence="13 14">
    <name type="scientific">Zymomonas mobilis</name>
    <dbReference type="NCBI Taxonomy" id="542"/>
    <lineage>
        <taxon>Bacteria</taxon>
        <taxon>Pseudomonadati</taxon>
        <taxon>Pseudomonadota</taxon>
        <taxon>Alphaproteobacteria</taxon>
        <taxon>Sphingomonadales</taxon>
        <taxon>Zymomonadaceae</taxon>
        <taxon>Zymomonas</taxon>
    </lineage>
</organism>
<evidence type="ECO:0000256" key="9">
    <source>
        <dbReference type="ARBA" id="ARBA00023239"/>
    </source>
</evidence>
<evidence type="ECO:0000256" key="5">
    <source>
        <dbReference type="ARBA" id="ARBA00022679"/>
    </source>
</evidence>
<evidence type="ECO:0000256" key="10">
    <source>
        <dbReference type="ARBA" id="ARBA00023268"/>
    </source>
</evidence>
<dbReference type="NCBIfam" id="TIGR00453">
    <property type="entry name" value="ispD"/>
    <property type="match status" value="1"/>
</dbReference>
<reference evidence="13 14" key="1">
    <citation type="submission" date="2019-06" db="EMBL/GenBank/DDBJ databases">
        <title>Genome sequencing of Zymomonas mobilis strains for genetic engineering and biofuel applications.</title>
        <authorList>
            <person name="Teravest M."/>
        </authorList>
    </citation>
    <scope>NUCLEOTIDE SEQUENCE [LARGE SCALE GENOMIC DNA]</scope>
    <source>
        <strain evidence="13 14">AN0101</strain>
    </source>
</reference>
<dbReference type="GO" id="GO:0008685">
    <property type="term" value="F:2-C-methyl-D-erythritol 2,4-cyclodiphosphate synthase activity"/>
    <property type="evidence" value="ECO:0007669"/>
    <property type="project" value="UniProtKB-UniRule"/>
</dbReference>
<comment type="pathway">
    <text evidence="11">Isoprenoid biosynthesis; isopentenyl diphosphate biosynthesis via DXP pathway; isopentenyl diphosphate from 1-deoxy-D-xylulose 5-phosphate: step 2/6.</text>
</comment>
<feature type="region of interest" description="2-C-methyl-D-erythritol 2,4-cyclodiphosphate synthase" evidence="11">
    <location>
        <begin position="226"/>
        <end position="385"/>
    </location>
</feature>
<dbReference type="InterPro" id="IPR036571">
    <property type="entry name" value="MECDP_synthase_sf"/>
</dbReference>
<dbReference type="Pfam" id="PF01128">
    <property type="entry name" value="IspD"/>
    <property type="match status" value="1"/>
</dbReference>
<evidence type="ECO:0000256" key="6">
    <source>
        <dbReference type="ARBA" id="ARBA00022695"/>
    </source>
</evidence>
<accession>A0A542W1Q5</accession>
<feature type="site" description="Transition state stabilizer" evidence="11">
    <location>
        <position position="18"/>
    </location>
</feature>
<feature type="binding site" evidence="11">
    <location>
        <position position="363"/>
    </location>
    <ligand>
        <name>4-CDP-2-C-methyl-D-erythritol 2-phosphate</name>
        <dbReference type="ChEBI" id="CHEBI:57919"/>
    </ligand>
</feature>
<keyword evidence="9 11" id="KW-0456">Lyase</keyword>
<dbReference type="HAMAP" id="MF_00108">
    <property type="entry name" value="IspD"/>
    <property type="match status" value="1"/>
</dbReference>
<dbReference type="InterPro" id="IPR026596">
    <property type="entry name" value="IspD/F"/>
</dbReference>
<dbReference type="PROSITE" id="PS01350">
    <property type="entry name" value="ISPF"/>
    <property type="match status" value="1"/>
</dbReference>
<evidence type="ECO:0000256" key="3">
    <source>
        <dbReference type="ARBA" id="ARBA00004709"/>
    </source>
</evidence>
<evidence type="ECO:0000256" key="11">
    <source>
        <dbReference type="HAMAP-Rule" id="MF_01520"/>
    </source>
</evidence>
<dbReference type="PANTHER" id="PTHR43181:SF1">
    <property type="entry name" value="2-C-METHYL-D-ERYTHRITOL 2,4-CYCLODIPHOSPHATE SYNTHASE, CHLOROPLASTIC"/>
    <property type="match status" value="1"/>
</dbReference>
<dbReference type="Gene3D" id="3.90.550.10">
    <property type="entry name" value="Spore Coat Polysaccharide Biosynthesis Protein SpsA, Chain A"/>
    <property type="match status" value="1"/>
</dbReference>
<dbReference type="InterPro" id="IPR020555">
    <property type="entry name" value="MECDP_synthase_CS"/>
</dbReference>
<feature type="binding site" evidence="11">
    <location>
        <begin position="356"/>
        <end position="359"/>
    </location>
    <ligand>
        <name>4-CDP-2-C-methyl-D-erythritol 2-phosphate</name>
        <dbReference type="ChEBI" id="CHEBI:57919"/>
    </ligand>
</feature>
<feature type="domain" description="2-C-methyl-D-erythritol 2,4-cyclodiphosphate synthase" evidence="12">
    <location>
        <begin position="227"/>
        <end position="378"/>
    </location>
</feature>
<dbReference type="GO" id="GO:0046872">
    <property type="term" value="F:metal ion binding"/>
    <property type="evidence" value="ECO:0007669"/>
    <property type="project" value="UniProtKB-KW"/>
</dbReference>
<dbReference type="Proteomes" id="UP000316887">
    <property type="component" value="Unassembled WGS sequence"/>
</dbReference>
<comment type="pathway">
    <text evidence="3 11">Isoprenoid biosynthesis; isopentenyl diphosphate biosynthesis via DXP pathway; isopentenyl diphosphate from 1-deoxy-D-xylulose 5-phosphate: step 4/6.</text>
</comment>
<name>A0A542W1Q5_ZYMMB</name>
<feature type="binding site" evidence="11">
    <location>
        <position position="366"/>
    </location>
    <ligand>
        <name>4-CDP-2-C-methyl-D-erythritol 2-phosphate</name>
        <dbReference type="ChEBI" id="CHEBI:57919"/>
    </ligand>
</feature>
<feature type="binding site" evidence="11">
    <location>
        <begin position="280"/>
        <end position="282"/>
    </location>
    <ligand>
        <name>4-CDP-2-C-methyl-D-erythritol 2-phosphate</name>
        <dbReference type="ChEBI" id="CHEBI:57919"/>
    </ligand>
</feature>
<keyword evidence="10 11" id="KW-0511">Multifunctional enzyme</keyword>
<dbReference type="CDD" id="cd00554">
    <property type="entry name" value="MECDP_synthase"/>
    <property type="match status" value="1"/>
</dbReference>
<keyword evidence="5 11" id="KW-0808">Transferase</keyword>
<comment type="catalytic activity">
    <reaction evidence="11">
        <text>2-C-methyl-D-erythritol 4-phosphate + CTP + H(+) = 4-CDP-2-C-methyl-D-erythritol + diphosphate</text>
        <dbReference type="Rhea" id="RHEA:13429"/>
        <dbReference type="ChEBI" id="CHEBI:15378"/>
        <dbReference type="ChEBI" id="CHEBI:33019"/>
        <dbReference type="ChEBI" id="CHEBI:37563"/>
        <dbReference type="ChEBI" id="CHEBI:57823"/>
        <dbReference type="ChEBI" id="CHEBI:58262"/>
        <dbReference type="EC" id="2.7.7.60"/>
    </reaction>
</comment>
<dbReference type="InterPro" id="IPR029044">
    <property type="entry name" value="Nucleotide-diphossugar_trans"/>
</dbReference>
<feature type="binding site" evidence="11">
    <location>
        <begin position="232"/>
        <end position="234"/>
    </location>
    <ligand>
        <name>4-CDP-2-C-methyl-D-erythritol 2-phosphate</name>
        <dbReference type="ChEBI" id="CHEBI:57919"/>
    </ligand>
</feature>
<feature type="site" description="Transition state stabilizer" evidence="11">
    <location>
        <position position="25"/>
    </location>
</feature>
<feature type="binding site" evidence="11">
    <location>
        <position position="232"/>
    </location>
    <ligand>
        <name>a divalent metal cation</name>
        <dbReference type="ChEBI" id="CHEBI:60240"/>
    </ligand>
</feature>
<dbReference type="NCBIfam" id="NF006899">
    <property type="entry name" value="PRK09382.1"/>
    <property type="match status" value="1"/>
</dbReference>
<dbReference type="UniPathway" id="UPA00056">
    <property type="reaction ID" value="UER00093"/>
</dbReference>
<evidence type="ECO:0000313" key="14">
    <source>
        <dbReference type="Proteomes" id="UP000316887"/>
    </source>
</evidence>
<dbReference type="Pfam" id="PF02542">
    <property type="entry name" value="YgbB"/>
    <property type="match status" value="1"/>
</dbReference>
<dbReference type="GO" id="GO:0050518">
    <property type="term" value="F:2-C-methyl-D-erythritol 4-phosphate cytidylyltransferase activity"/>
    <property type="evidence" value="ECO:0007669"/>
    <property type="project" value="UniProtKB-UniRule"/>
</dbReference>
<dbReference type="NCBIfam" id="TIGR00151">
    <property type="entry name" value="ispF"/>
    <property type="match status" value="1"/>
</dbReference>
<dbReference type="InterPro" id="IPR003526">
    <property type="entry name" value="MECDP_synthase"/>
</dbReference>
<dbReference type="SUPFAM" id="SSF53448">
    <property type="entry name" value="Nucleotide-diphospho-sugar transferases"/>
    <property type="match status" value="1"/>
</dbReference>
<dbReference type="HAMAP" id="MF_01520">
    <property type="entry name" value="IspDF"/>
    <property type="match status" value="1"/>
</dbReference>
<keyword evidence="7 11" id="KW-0479">Metal-binding</keyword>
<keyword evidence="8 11" id="KW-0414">Isoprene biosynthesis</keyword>
<dbReference type="InterPro" id="IPR034683">
    <property type="entry name" value="IspD/TarI"/>
</dbReference>
<sequence>MKKTENIALIVAAGQGKRAGEGLPKQYRKIAGKAILAHAIDNLLAHPEIDTVQVVIADGHQDLYKEAIGARSLPAPVIGGVFRRDSVINGLKAAHDSHYKQVFIHDAARPFLPKAVIDRLLDALKTEKAAIPVLPVVDTLIDQEAKAVDRSLFHRVQTPQAFDLETVIAAHQAWTGSEEPTDDAQVVRAFGKKIALVTGDRMLEKLTYPADFAVAEAQMTEKMVSVCGSGFDVHCFEPGDHIMLGGIKIPHDHGLAGHSDADVALHALTDALLGAIGDGDIGTHFPPSDPQWKGANSTQFLQHAVNLAKKAGAIIDHADVTVICEAPKVGPYRPAMRAHIAQILGLHEQRVSIKATTTEKLGFTGRKEGIAAQAVTSIRLPAILC</sequence>
<evidence type="ECO:0000256" key="8">
    <source>
        <dbReference type="ARBA" id="ARBA00023229"/>
    </source>
</evidence>
<feature type="site" description="Transition state stabilizer" evidence="11">
    <location>
        <position position="357"/>
    </location>
</feature>
<proteinExistence type="inferred from homology"/>
<comment type="similarity">
    <text evidence="11">In the C-terminal section; belongs to the IspF family.</text>
</comment>
<evidence type="ECO:0000256" key="7">
    <source>
        <dbReference type="ARBA" id="ARBA00022723"/>
    </source>
</evidence>
<evidence type="ECO:0000313" key="13">
    <source>
        <dbReference type="EMBL" id="TQL17506.1"/>
    </source>
</evidence>
<feature type="binding site" evidence="11">
    <location>
        <begin position="258"/>
        <end position="259"/>
    </location>
    <ligand>
        <name>4-CDP-2-C-methyl-D-erythritol 2-phosphate</name>
        <dbReference type="ChEBI" id="CHEBI:57919"/>
    </ligand>
</feature>
<comment type="catalytic activity">
    <reaction evidence="1 11">
        <text>4-CDP-2-C-methyl-D-erythritol 2-phosphate = 2-C-methyl-D-erythritol 2,4-cyclic diphosphate + CMP</text>
        <dbReference type="Rhea" id="RHEA:23864"/>
        <dbReference type="ChEBI" id="CHEBI:57919"/>
        <dbReference type="ChEBI" id="CHEBI:58483"/>
        <dbReference type="ChEBI" id="CHEBI:60377"/>
        <dbReference type="EC" id="4.6.1.12"/>
    </reaction>
</comment>
<feature type="site" description="Transition state stabilizer" evidence="11">
    <location>
        <position position="258"/>
    </location>
</feature>
<dbReference type="GO" id="GO:0016114">
    <property type="term" value="P:terpenoid biosynthetic process"/>
    <property type="evidence" value="ECO:0007669"/>
    <property type="project" value="InterPro"/>
</dbReference>
<dbReference type="AlphaFoldDB" id="A0A542W1Q5"/>
<feature type="site" description="Positions MEP for the nucleophilic attack" evidence="11">
    <location>
        <position position="150"/>
    </location>
</feature>
<feature type="site" description="Positions MEP for the nucleophilic attack" evidence="11">
    <location>
        <position position="205"/>
    </location>
</feature>
<comment type="cofactor">
    <cofactor evidence="2 11">
        <name>a divalent metal cation</name>
        <dbReference type="ChEBI" id="CHEBI:60240"/>
    </cofactor>
</comment>
<evidence type="ECO:0000256" key="4">
    <source>
        <dbReference type="ARBA" id="ARBA00008480"/>
    </source>
</evidence>
<dbReference type="EC" id="4.6.1.12" evidence="11"/>
<comment type="caution">
    <text evidence="13">The sequence shown here is derived from an EMBL/GenBank/DDBJ whole genome shotgun (WGS) entry which is preliminary data.</text>
</comment>
<dbReference type="HAMAP" id="MF_00107">
    <property type="entry name" value="IspF"/>
    <property type="match status" value="1"/>
</dbReference>
<feature type="region of interest" description="2-C-methyl-D-erythritol 4-phosphate cytidylyltransferase" evidence="11">
    <location>
        <begin position="1"/>
        <end position="226"/>
    </location>
</feature>
<evidence type="ECO:0000256" key="2">
    <source>
        <dbReference type="ARBA" id="ARBA00001968"/>
    </source>
</evidence>
<keyword evidence="6 11" id="KW-0548">Nucleotidyltransferase</keyword>
<dbReference type="EMBL" id="VFOF01000001">
    <property type="protein sequence ID" value="TQL17506.1"/>
    <property type="molecule type" value="Genomic_DNA"/>
</dbReference>
<comment type="similarity">
    <text evidence="11">In the N-terminal section; belongs to the IspD/TarI cytidylyltransferase family. IspD subfamily.</text>
</comment>
<dbReference type="SUPFAM" id="SSF69765">
    <property type="entry name" value="IpsF-like"/>
    <property type="match status" value="1"/>
</dbReference>
<feature type="binding site" evidence="11">
    <location>
        <position position="266"/>
    </location>
    <ligand>
        <name>a divalent metal cation</name>
        <dbReference type="ChEBI" id="CHEBI:60240"/>
    </ligand>
</feature>
<evidence type="ECO:0000256" key="1">
    <source>
        <dbReference type="ARBA" id="ARBA00000200"/>
    </source>
</evidence>
<gene>
    <name evidence="11" type="primary">ispDF</name>
    <name evidence="13" type="ORF">FBY58_1097</name>
</gene>
<dbReference type="PANTHER" id="PTHR43181">
    <property type="entry name" value="2-C-METHYL-D-ERYTHRITOL 2,4-CYCLODIPHOSPHATE SYNTHASE, CHLOROPLASTIC"/>
    <property type="match status" value="1"/>
</dbReference>
<dbReference type="CDD" id="cd02516">
    <property type="entry name" value="CDP-ME_synthetase"/>
    <property type="match status" value="1"/>
</dbReference>
<comment type="function">
    <text evidence="11">Bifunctional enzyme that catalyzes the formation of 4-diphosphocytidyl-2-C-methyl-D-erythritol from CTP and 2-C-methyl-D-erythritol 4-phosphate (MEP) (IspD), and catalyzes the conversion of 4-diphosphocytidyl-2-C-methyl-D-erythritol 2-phosphate (CDP-ME2P) to 2-C-methyl-D-erythritol 2,4-cyclodiphosphate (ME-CPP) with a corresponding release of cytidine 5-monophosphate (CMP) (IspF).</text>
</comment>
<evidence type="ECO:0000259" key="12">
    <source>
        <dbReference type="Pfam" id="PF02542"/>
    </source>
</evidence>
<protein>
    <recommendedName>
        <fullName evidence="11">Bifunctional enzyme IspD/IspF</fullName>
    </recommendedName>
    <domain>
        <recommendedName>
            <fullName evidence="11">2-C-methyl-D-erythritol 4-phosphate cytidylyltransferase</fullName>
            <ecNumber evidence="11">2.7.7.60</ecNumber>
        </recommendedName>
        <alternativeName>
            <fullName evidence="11">4-diphosphocytidyl-2C-methyl-D-erythritol synthase</fullName>
        </alternativeName>
        <alternativeName>
            <fullName evidence="11">MEP cytidylyltransferase</fullName>
            <shortName evidence="11">MCT</shortName>
        </alternativeName>
    </domain>
    <domain>
        <recommendedName>
            <fullName evidence="11">2-C-methyl-D-erythritol 2,4-cyclodiphosphate synthase</fullName>
            <shortName evidence="11">MECDP-synthase</shortName>
            <shortName evidence="11">MECPP-synthase</shortName>
            <shortName evidence="11">MECPS</shortName>
            <ecNumber evidence="11">4.6.1.12</ecNumber>
        </recommendedName>
    </domain>
</protein>
<dbReference type="GO" id="GO:0019288">
    <property type="term" value="P:isopentenyl diphosphate biosynthetic process, methylerythritol 4-phosphate pathway"/>
    <property type="evidence" value="ECO:0007669"/>
    <property type="project" value="UniProtKB-UniRule"/>
</dbReference>
<comment type="caution">
    <text evidence="11">Lacks conserved residue(s) required for the propagation of feature annotation.</text>
</comment>
<comment type="similarity">
    <text evidence="4">Belongs to the IspF family.</text>
</comment>
<dbReference type="InterPro" id="IPR001228">
    <property type="entry name" value="IspD"/>
</dbReference>
<dbReference type="EC" id="2.7.7.60" evidence="11"/>